<protein>
    <recommendedName>
        <fullName evidence="3">Lipoprotein</fullName>
    </recommendedName>
</protein>
<comment type="caution">
    <text evidence="1">The sequence shown here is derived from an EMBL/GenBank/DDBJ whole genome shotgun (WGS) entry which is preliminary data.</text>
</comment>
<proteinExistence type="predicted"/>
<evidence type="ECO:0008006" key="3">
    <source>
        <dbReference type="Google" id="ProtNLM"/>
    </source>
</evidence>
<reference evidence="1 2" key="1">
    <citation type="submission" date="2021-10" db="EMBL/GenBank/DDBJ databases">
        <title>Sequencing the mobilome of antimicrobial resistant bacterial isolates spanning a range of GC content: The potential of a sustainable low cost, low infrastructure approach for surveillance with Oxford Nanopore sequencing.</title>
        <authorList>
            <person name="Sands K."/>
        </authorList>
    </citation>
    <scope>NUCLEOTIDE SEQUENCE [LARGE SCALE GENOMIC DNA]</scope>
    <source>
        <strain evidence="1 2">MIN-202</strain>
    </source>
</reference>
<name>A0ABD4SLN3_UREUR</name>
<dbReference type="Proteomes" id="UP001201240">
    <property type="component" value="Unassembled WGS sequence"/>
</dbReference>
<dbReference type="AlphaFoldDB" id="A0ABD4SLN3"/>
<evidence type="ECO:0000313" key="2">
    <source>
        <dbReference type="Proteomes" id="UP001201240"/>
    </source>
</evidence>
<gene>
    <name evidence="1" type="ORF">LH652_01930</name>
</gene>
<accession>A0ABD4SLN3</accession>
<sequence length="628" mass="74971">MKKLNLVSHLLKKKVWISCLLISLISIIPLIISCHQPKKSNPKPTEPPKLNKEIKEQMIIENYSFSSLANHLIFDIKQNLKNQELNLFYDEGLMDILYTTTNIYYDKKEPINTNKIKKKVVETDVFKNKNGKNIKLEIFDAIDQKVFFVNAKLYKNKIIVNLKENNFLTKNKLKNHTFILKGIFDEQKLNLKLNFHFTIKRFPLFNYDKNKAFVNGKYNDDFINKFIDYLQQTKQGIFDFDFIKKSRNKPYFNVLINIILYQNLITPINTIPQQYKNFANQKLSIDDLHQSFWNAFEIFINFQNDPLTNQLKPKNFYNLQKEYEHRVGIDHFAFPFYYANSSISKDDYFKKAQRFVDNNWKNFLGLAYGHEYFTTATKITYNFDKIYTPFALKQRIFQLRNELKQDLLKLDKSTYANVLDQYYLKHYLENFLNQKIKNKAFLDWINNYSSNHSNKYSSLHKSIENKFIEIEKNMVPNTYYYQKINLTLDDLQDLIKFDLNHQINAKSWLNIIGWVWNNVDSKQYLQNSNHFSEIIAPGNSYRAVYVYWKSHLIKLKLAKKVYQQYLNEQNLIDTDLLLKEFDLQSTNANQQIQATLKKFKNHLITLGINLSENEWNSINFDLIDLFNV</sequence>
<dbReference type="RefSeq" id="WP_234493676.1">
    <property type="nucleotide sequence ID" value="NZ_JAJBIS010000001.1"/>
</dbReference>
<dbReference type="PROSITE" id="PS51257">
    <property type="entry name" value="PROKAR_LIPOPROTEIN"/>
    <property type="match status" value="1"/>
</dbReference>
<dbReference type="EMBL" id="JAJBIS010000001">
    <property type="protein sequence ID" value="MCF1349049.1"/>
    <property type="molecule type" value="Genomic_DNA"/>
</dbReference>
<organism evidence="1 2">
    <name type="scientific">Ureaplasma urealyticum</name>
    <name type="common">Ureaplasma urealyticum biotype 2</name>
    <dbReference type="NCBI Taxonomy" id="2130"/>
    <lineage>
        <taxon>Bacteria</taxon>
        <taxon>Bacillati</taxon>
        <taxon>Mycoplasmatota</taxon>
        <taxon>Mycoplasmoidales</taxon>
        <taxon>Mycoplasmoidaceae</taxon>
        <taxon>Ureaplasma</taxon>
    </lineage>
</organism>
<evidence type="ECO:0000313" key="1">
    <source>
        <dbReference type="EMBL" id="MCF1349049.1"/>
    </source>
</evidence>